<reference evidence="3" key="1">
    <citation type="submission" date="2005-10" db="EMBL/GenBank/DDBJ databases">
        <title>Complete sequence of Pelobacter carbinolicus DSM 2380.</title>
        <authorList>
            <person name="Copeland A."/>
            <person name="Lucas S."/>
            <person name="Lapidus A."/>
            <person name="Barry K."/>
            <person name="Detter J.C."/>
            <person name="Glavina T."/>
            <person name="Hammon N."/>
            <person name="Israni S."/>
            <person name="Pitluck S."/>
            <person name="Chertkov O."/>
            <person name="Schmutz J."/>
            <person name="Larimer F."/>
            <person name="Land M."/>
            <person name="Kyrpides N."/>
            <person name="Ivanova N."/>
            <person name="Richardson P."/>
        </authorList>
    </citation>
    <scope>NUCLEOTIDE SEQUENCE [LARGE SCALE GENOMIC DNA]</scope>
    <source>
        <strain evidence="3">DSM 2380 / NBRC 103641 / GraBd1</strain>
    </source>
</reference>
<dbReference type="RefSeq" id="WP_011342339.1">
    <property type="nucleotide sequence ID" value="NC_007498.2"/>
</dbReference>
<dbReference type="SUPFAM" id="SSF52317">
    <property type="entry name" value="Class I glutamine amidotransferase-like"/>
    <property type="match status" value="1"/>
</dbReference>
<accession>Q3A1F6</accession>
<dbReference type="AlphaFoldDB" id="Q3A1F6"/>
<dbReference type="GO" id="GO:0016740">
    <property type="term" value="F:transferase activity"/>
    <property type="evidence" value="ECO:0007669"/>
    <property type="project" value="UniProtKB-KW"/>
</dbReference>
<dbReference type="NCBIfam" id="NF006562">
    <property type="entry name" value="PRK09065.1"/>
    <property type="match status" value="1"/>
</dbReference>
<name>Q3A1F6_SYNC1</name>
<dbReference type="PROSITE" id="PS51273">
    <property type="entry name" value="GATASE_TYPE_1"/>
    <property type="match status" value="1"/>
</dbReference>
<gene>
    <name evidence="2" type="ordered locus">Pcar_2563</name>
</gene>
<dbReference type="Proteomes" id="UP000002534">
    <property type="component" value="Chromosome"/>
</dbReference>
<evidence type="ECO:0000313" key="3">
    <source>
        <dbReference type="Proteomes" id="UP000002534"/>
    </source>
</evidence>
<dbReference type="eggNOG" id="COG0518">
    <property type="taxonomic scope" value="Bacteria"/>
</dbReference>
<dbReference type="HOGENOM" id="CLU_054974_4_1_7"/>
<evidence type="ECO:0000313" key="2">
    <source>
        <dbReference type="EMBL" id="ABA89801.1"/>
    </source>
</evidence>
<dbReference type="STRING" id="338963.Pcar_2563"/>
<organism evidence="2 3">
    <name type="scientific">Syntrophotalea carbinolica (strain DSM 2380 / NBRC 103641 / GraBd1)</name>
    <name type="common">Pelobacter carbinolicus</name>
    <dbReference type="NCBI Taxonomy" id="338963"/>
    <lineage>
        <taxon>Bacteria</taxon>
        <taxon>Pseudomonadati</taxon>
        <taxon>Thermodesulfobacteriota</taxon>
        <taxon>Desulfuromonadia</taxon>
        <taxon>Desulfuromonadales</taxon>
        <taxon>Syntrophotaleaceae</taxon>
        <taxon>Syntrophotalea</taxon>
    </lineage>
</organism>
<protein>
    <submittedName>
        <fullName evidence="2">Glutamine-dependent amidotransferase, class I</fullName>
    </submittedName>
</protein>
<dbReference type="InterPro" id="IPR017926">
    <property type="entry name" value="GATASE"/>
</dbReference>
<dbReference type="Gene3D" id="3.40.50.880">
    <property type="match status" value="1"/>
</dbReference>
<reference evidence="2 3" key="2">
    <citation type="journal article" date="2012" name="BMC Genomics">
        <title>The genome of Pelobacter carbinolicus reveals surprising metabolic capabilities and physiological features.</title>
        <authorList>
            <person name="Aklujkar M."/>
            <person name="Haveman S.A."/>
            <person name="Didonato R.Jr."/>
            <person name="Chertkov O."/>
            <person name="Han C.S."/>
            <person name="Land M.L."/>
            <person name="Brown P."/>
            <person name="Lovley D.R."/>
        </authorList>
    </citation>
    <scope>NUCLEOTIDE SEQUENCE [LARGE SCALE GENOMIC DNA]</scope>
    <source>
        <strain evidence="3">DSM 2380 / NBRC 103641 / GraBd1</strain>
    </source>
</reference>
<dbReference type="Pfam" id="PF00117">
    <property type="entry name" value="GATase"/>
    <property type="match status" value="1"/>
</dbReference>
<dbReference type="KEGG" id="pca:Pcar_2563"/>
<dbReference type="PANTHER" id="PTHR42695:SF5">
    <property type="entry name" value="GLUTAMINE AMIDOTRANSFERASE YLR126C-RELATED"/>
    <property type="match status" value="1"/>
</dbReference>
<dbReference type="InterPro" id="IPR029062">
    <property type="entry name" value="Class_I_gatase-like"/>
</dbReference>
<keyword evidence="2" id="KW-0808">Transferase</keyword>
<dbReference type="InterPro" id="IPR044992">
    <property type="entry name" value="ChyE-like"/>
</dbReference>
<dbReference type="GO" id="GO:0005829">
    <property type="term" value="C:cytosol"/>
    <property type="evidence" value="ECO:0007669"/>
    <property type="project" value="TreeGrafter"/>
</dbReference>
<feature type="domain" description="Glutamine amidotransferase" evidence="1">
    <location>
        <begin position="52"/>
        <end position="196"/>
    </location>
</feature>
<dbReference type="PANTHER" id="PTHR42695">
    <property type="entry name" value="GLUTAMINE AMIDOTRANSFERASE YLR126C-RELATED"/>
    <property type="match status" value="1"/>
</dbReference>
<keyword evidence="3" id="KW-1185">Reference proteome</keyword>
<dbReference type="CDD" id="cd01741">
    <property type="entry name" value="GATase1_1"/>
    <property type="match status" value="1"/>
</dbReference>
<dbReference type="EMBL" id="CP000142">
    <property type="protein sequence ID" value="ABA89801.1"/>
    <property type="molecule type" value="Genomic_DNA"/>
</dbReference>
<sequence>MGHIAIIEAGRTFPPMAAQLGDFSDWMAAGLKVDCDRLQVIPAFTDAALPAPQSLQGVVISGSHAMVTDACSWMERLADWLVEVVEASVPVLGVCFGHQLLARALGGEVGYHPRGREIGTVGVQLQTGAGNDPLFAGVASTFGAQVFHAQSVTQLPPGAKVLAGNDFEPHHAVAYREYAWGVQFHPEFDARIMRSYIAQDAGALLDDGFDIGTLLAGVQETPISAGLLARFARLTGA</sequence>
<dbReference type="OrthoDB" id="9813383at2"/>
<proteinExistence type="predicted"/>
<evidence type="ECO:0000259" key="1">
    <source>
        <dbReference type="Pfam" id="PF00117"/>
    </source>
</evidence>